<organism evidence="3">
    <name type="scientific">Babesia sp. Tianzhu</name>
    <dbReference type="NCBI Taxonomy" id="462226"/>
    <lineage>
        <taxon>Eukaryota</taxon>
        <taxon>Sar</taxon>
        <taxon>Alveolata</taxon>
        <taxon>Apicomplexa</taxon>
        <taxon>Aconoidasida</taxon>
        <taxon>Piroplasmida</taxon>
        <taxon>Babesiidae</taxon>
        <taxon>Babesia</taxon>
    </lineage>
</organism>
<gene>
    <name evidence="3" type="primary">rap-1a67-1</name>
</gene>
<evidence type="ECO:0000256" key="2">
    <source>
        <dbReference type="SAM" id="SignalP"/>
    </source>
</evidence>
<dbReference type="AlphaFoldDB" id="A0A088N9L4"/>
<keyword evidence="2" id="KW-0732">Signal</keyword>
<feature type="signal peptide" evidence="2">
    <location>
        <begin position="1"/>
        <end position="21"/>
    </location>
</feature>
<dbReference type="EMBL" id="KJ205330">
    <property type="protein sequence ID" value="AIN51390.1"/>
    <property type="molecule type" value="Genomic_DNA"/>
</dbReference>
<protein>
    <submittedName>
        <fullName evidence="3">RAP-1a67-1</fullName>
    </submittedName>
</protein>
<evidence type="ECO:0000256" key="1">
    <source>
        <dbReference type="SAM" id="MobiDB-lite"/>
    </source>
</evidence>
<reference evidence="3" key="1">
    <citation type="journal article" date="2014" name="Infect. Genet. Evol.">
        <title>Strong conservation of rhoptry-associated-protein-1 (RAP-1) locus organization and sequence among Babesia isolates infecting sheep from China (Babesia motasi-like phylogenetic group).</title>
        <authorList>
            <person name="Niu Q."/>
            <person name="Valentin C."/>
            <person name="Bonsergent C."/>
            <person name="Malandrin L."/>
        </authorList>
    </citation>
    <scope>NUCLEOTIDE SEQUENCE</scope>
    <source>
        <tissue evidence="3">Blood</tissue>
    </source>
</reference>
<evidence type="ECO:0000313" key="3">
    <source>
        <dbReference type="EMBL" id="AIN51390.1"/>
    </source>
</evidence>
<dbReference type="Pfam" id="PF03085">
    <property type="entry name" value="RAP-1"/>
    <property type="match status" value="1"/>
</dbReference>
<name>A0A088N9L4_9APIC</name>
<feature type="compositionally biased region" description="Low complexity" evidence="1">
    <location>
        <begin position="440"/>
        <end position="461"/>
    </location>
</feature>
<feature type="region of interest" description="Disordered" evidence="1">
    <location>
        <begin position="398"/>
        <end position="474"/>
    </location>
</feature>
<feature type="chain" id="PRO_5001837699" evidence="2">
    <location>
        <begin position="22"/>
        <end position="474"/>
    </location>
</feature>
<proteinExistence type="predicted"/>
<dbReference type="InterPro" id="IPR004318">
    <property type="entry name" value="RAP-1"/>
</dbReference>
<sequence>MRSFAGVCFGALLLVARSVLAVRHYHRSGVMSSEVIGDVSKTLMQASEVINADLEATQLNKDMERQMSRMANIIVDKVCRKAPRNSDCRPSVAAYARRCLKGSCLALDNVKYEPLTLPNPYQLDAAFTVFRNSDCNPSKNPIRRFWMRIRGSHSDFQHLIVSLLKKNVVHDPEVEDIENFASEFFYMTTVYYKTYLTVDIVKAKFFNRFTFTSHLLGLGIRRALKRLVKANLPADLGIHPEERIRDIARNYGDYMSTQVPTMASFAERFANMATNTLVKTVSDYVHLPFYVKFYREIKELIGGLVFRPAVKVVKRVAAPVKEVYTTVMPEPARKLLRATIREPAHLLLKGVKGLTDIVAEPGKELLREKIPGYISKAGGLVNRIVDRVKPKLALEGNGVESAEEAVATQTTEEVDGASAESTDVSNEEVAENNAEDKAYEAAVEQAQQTEEAAAPEAAEGGDAAKADESDDSWL</sequence>
<accession>A0A088N9L4</accession>